<dbReference type="InterPro" id="IPR025516">
    <property type="entry name" value="DUF4404"/>
</dbReference>
<proteinExistence type="predicted"/>
<dbReference type="Pfam" id="PF14357">
    <property type="entry name" value="DUF4404"/>
    <property type="match status" value="1"/>
</dbReference>
<evidence type="ECO:0008006" key="3">
    <source>
        <dbReference type="Google" id="ProtNLM"/>
    </source>
</evidence>
<keyword evidence="2" id="KW-1185">Reference proteome</keyword>
<name>A0A1G9EN41_9PSED</name>
<dbReference type="STRING" id="137658.SAMN05216186_110122"/>
<evidence type="ECO:0000313" key="1">
    <source>
        <dbReference type="EMBL" id="SDK77550.1"/>
    </source>
</evidence>
<dbReference type="EMBL" id="FNFD01000010">
    <property type="protein sequence ID" value="SDK77550.1"/>
    <property type="molecule type" value="Genomic_DNA"/>
</dbReference>
<gene>
    <name evidence="1" type="ORF">SAMN05216186_110122</name>
</gene>
<dbReference type="RefSeq" id="WP_084337698.1">
    <property type="nucleotide sequence ID" value="NZ_CBKZNZ010000035.1"/>
</dbReference>
<dbReference type="OrthoDB" id="4335607at2"/>
<organism evidence="1 2">
    <name type="scientific">Pseudomonas indica</name>
    <dbReference type="NCBI Taxonomy" id="137658"/>
    <lineage>
        <taxon>Bacteria</taxon>
        <taxon>Pseudomonadati</taxon>
        <taxon>Pseudomonadota</taxon>
        <taxon>Gammaproteobacteria</taxon>
        <taxon>Pseudomonadales</taxon>
        <taxon>Pseudomonadaceae</taxon>
        <taxon>Pseudomonas</taxon>
    </lineage>
</organism>
<sequence length="88" mass="9828">MATRDLQQQLEDLRDQLARGTPLSDEERASLLALMRDIEVELERQTSDEPDPTLVDGVNLAVERFEVSHPTLAGTLRNILQSLANMGI</sequence>
<reference evidence="1 2" key="1">
    <citation type="submission" date="2016-10" db="EMBL/GenBank/DDBJ databases">
        <authorList>
            <person name="de Groot N.N."/>
        </authorList>
    </citation>
    <scope>NUCLEOTIDE SEQUENCE [LARGE SCALE GENOMIC DNA]</scope>
    <source>
        <strain evidence="1 2">JCM 21544</strain>
    </source>
</reference>
<accession>A0A1G9EN41</accession>
<protein>
    <recommendedName>
        <fullName evidence="3">Chromosome partitioning protein ParA</fullName>
    </recommendedName>
</protein>
<evidence type="ECO:0000313" key="2">
    <source>
        <dbReference type="Proteomes" id="UP000198706"/>
    </source>
</evidence>
<dbReference type="AlphaFoldDB" id="A0A1G9EN41"/>
<dbReference type="Proteomes" id="UP000198706">
    <property type="component" value="Unassembled WGS sequence"/>
</dbReference>